<dbReference type="PANTHER" id="PTHR11106">
    <property type="entry name" value="GANGLIOSIDE INDUCED DIFFERENTIATION ASSOCIATED PROTEIN 2-RELATED"/>
    <property type="match status" value="1"/>
</dbReference>
<accession>A0A0R1UED3</accession>
<sequence>MMGRLIIKQGDITLERVDTIVNAANTTLMGGGGVDGAIHRAAGPALDVACARLHGCPTGEARLTPGFALPARYIIHTPGPVWQGGQHNEAQLLANSYRNSLRLAVAHGCQTVAFPSISTGVYAYPVAKAAQVAIATIKTALAQWPQLREVRLVCFDEQTYHAYQRAAQVALGNN</sequence>
<feature type="domain" description="Macro" evidence="1">
    <location>
        <begin position="1"/>
        <end position="171"/>
    </location>
</feature>
<dbReference type="InterPro" id="IPR002589">
    <property type="entry name" value="Macro_dom"/>
</dbReference>
<dbReference type="SUPFAM" id="SSF52949">
    <property type="entry name" value="Macro domain-like"/>
    <property type="match status" value="1"/>
</dbReference>
<gene>
    <name evidence="2" type="ORF">FC43_GL000745</name>
</gene>
<dbReference type="Gene3D" id="3.40.220.10">
    <property type="entry name" value="Leucine Aminopeptidase, subunit E, domain 1"/>
    <property type="match status" value="1"/>
</dbReference>
<reference evidence="2 3" key="1">
    <citation type="journal article" date="2015" name="Genome Announc.">
        <title>Expanding the biotechnology potential of lactobacilli through comparative genomics of 213 strains and associated genera.</title>
        <authorList>
            <person name="Sun Z."/>
            <person name="Harris H.M."/>
            <person name="McCann A."/>
            <person name="Guo C."/>
            <person name="Argimon S."/>
            <person name="Zhang W."/>
            <person name="Yang X."/>
            <person name="Jeffery I.B."/>
            <person name="Cooney J.C."/>
            <person name="Kagawa T.F."/>
            <person name="Liu W."/>
            <person name="Song Y."/>
            <person name="Salvetti E."/>
            <person name="Wrobel A."/>
            <person name="Rasinkangas P."/>
            <person name="Parkhill J."/>
            <person name="Rea M.C."/>
            <person name="O'Sullivan O."/>
            <person name="Ritari J."/>
            <person name="Douillard F.P."/>
            <person name="Paul Ross R."/>
            <person name="Yang R."/>
            <person name="Briner A.E."/>
            <person name="Felis G.E."/>
            <person name="de Vos W.M."/>
            <person name="Barrangou R."/>
            <person name="Klaenhammer T.R."/>
            <person name="Caufield P.W."/>
            <person name="Cui Y."/>
            <person name="Zhang H."/>
            <person name="O'Toole P.W."/>
        </authorList>
    </citation>
    <scope>NUCLEOTIDE SEQUENCE [LARGE SCALE GENOMIC DNA]</scope>
    <source>
        <strain evidence="2 3">DSM 15946</strain>
    </source>
</reference>
<evidence type="ECO:0000313" key="2">
    <source>
        <dbReference type="EMBL" id="KRL91775.1"/>
    </source>
</evidence>
<dbReference type="PATRIC" id="fig|1423760.3.peg.766"/>
<dbReference type="Pfam" id="PF01661">
    <property type="entry name" value="Macro"/>
    <property type="match status" value="1"/>
</dbReference>
<dbReference type="CDD" id="cd02908">
    <property type="entry name" value="Macro_OAADPr_deacetylase"/>
    <property type="match status" value="1"/>
</dbReference>
<dbReference type="Proteomes" id="UP000050816">
    <property type="component" value="Unassembled WGS sequence"/>
</dbReference>
<evidence type="ECO:0000259" key="1">
    <source>
        <dbReference type="PROSITE" id="PS51154"/>
    </source>
</evidence>
<dbReference type="EMBL" id="AZFK01000016">
    <property type="protein sequence ID" value="KRL91775.1"/>
    <property type="molecule type" value="Genomic_DNA"/>
</dbReference>
<comment type="caution">
    <text evidence="2">The sequence shown here is derived from an EMBL/GenBank/DDBJ whole genome shotgun (WGS) entry which is preliminary data.</text>
</comment>
<proteinExistence type="predicted"/>
<organism evidence="2 3">
    <name type="scientific">Limosilactobacillus ingluviei DSM 15946</name>
    <dbReference type="NCBI Taxonomy" id="1423760"/>
    <lineage>
        <taxon>Bacteria</taxon>
        <taxon>Bacillati</taxon>
        <taxon>Bacillota</taxon>
        <taxon>Bacilli</taxon>
        <taxon>Lactobacillales</taxon>
        <taxon>Lactobacillaceae</taxon>
        <taxon>Limosilactobacillus</taxon>
    </lineage>
</organism>
<dbReference type="PANTHER" id="PTHR11106:SF27">
    <property type="entry name" value="MACRO DOMAIN-CONTAINING PROTEIN"/>
    <property type="match status" value="1"/>
</dbReference>
<protein>
    <submittedName>
        <fullName evidence="2">Appr-1-p processing domain protein</fullName>
    </submittedName>
</protein>
<dbReference type="InterPro" id="IPR043472">
    <property type="entry name" value="Macro_dom-like"/>
</dbReference>
<dbReference type="AlphaFoldDB" id="A0A0R1UED3"/>
<dbReference type="SMART" id="SM00506">
    <property type="entry name" value="A1pp"/>
    <property type="match status" value="1"/>
</dbReference>
<name>A0A0R1UED3_9LACO</name>
<dbReference type="PROSITE" id="PS51154">
    <property type="entry name" value="MACRO"/>
    <property type="match status" value="1"/>
</dbReference>
<dbReference type="NCBIfam" id="NF001664">
    <property type="entry name" value="PRK00431.1-6"/>
    <property type="match status" value="1"/>
</dbReference>
<evidence type="ECO:0000313" key="3">
    <source>
        <dbReference type="Proteomes" id="UP000050816"/>
    </source>
</evidence>